<protein>
    <submittedName>
        <fullName evidence="3">Uncharacterized protein</fullName>
    </submittedName>
</protein>
<keyword evidence="4" id="KW-1185">Reference proteome</keyword>
<feature type="region of interest" description="Disordered" evidence="1">
    <location>
        <begin position="136"/>
        <end position="198"/>
    </location>
</feature>
<dbReference type="EMBL" id="BGPR01026030">
    <property type="protein sequence ID" value="GBN95438.1"/>
    <property type="molecule type" value="Genomic_DNA"/>
</dbReference>
<organism evidence="3 4">
    <name type="scientific">Araneus ventricosus</name>
    <name type="common">Orbweaver spider</name>
    <name type="synonym">Epeira ventricosa</name>
    <dbReference type="NCBI Taxonomy" id="182803"/>
    <lineage>
        <taxon>Eukaryota</taxon>
        <taxon>Metazoa</taxon>
        <taxon>Ecdysozoa</taxon>
        <taxon>Arthropoda</taxon>
        <taxon>Chelicerata</taxon>
        <taxon>Arachnida</taxon>
        <taxon>Araneae</taxon>
        <taxon>Araneomorphae</taxon>
        <taxon>Entelegynae</taxon>
        <taxon>Araneoidea</taxon>
        <taxon>Araneidae</taxon>
        <taxon>Araneus</taxon>
    </lineage>
</organism>
<keyword evidence="2" id="KW-0732">Signal</keyword>
<feature type="signal peptide" evidence="2">
    <location>
        <begin position="1"/>
        <end position="24"/>
    </location>
</feature>
<evidence type="ECO:0000256" key="2">
    <source>
        <dbReference type="SAM" id="SignalP"/>
    </source>
</evidence>
<accession>A0A4Y2T4A4</accession>
<sequence>MIIRHHGGLELFAIIWMFLTLVAGSQNGTETTTDSSLASNISEITITDNFTVTEDTTELPNQIVLEDNITSPENIEELVKSQRRAPRYDTADSVPWVRFYNRPPGVKTESYFKYDTRSNTSAHTSGEAWDSFRKDKTTEAAPINRRESKTRVQDLLRVKSKVTTAPSPKRQDIAETEASTNAPETTTNPPVQTSTTAAPVKNDTLNKGYIIWSSNDGVPSSGWTFDDLKSKTEKKQPSVDDLMPKDGTKWKVGLKIFNLTFISLEKKL</sequence>
<dbReference type="Proteomes" id="UP000499080">
    <property type="component" value="Unassembled WGS sequence"/>
</dbReference>
<dbReference type="AlphaFoldDB" id="A0A4Y2T4A4"/>
<name>A0A4Y2T4A4_ARAVE</name>
<evidence type="ECO:0000256" key="1">
    <source>
        <dbReference type="SAM" id="MobiDB-lite"/>
    </source>
</evidence>
<feature type="compositionally biased region" description="Low complexity" evidence="1">
    <location>
        <begin position="185"/>
        <end position="196"/>
    </location>
</feature>
<evidence type="ECO:0000313" key="3">
    <source>
        <dbReference type="EMBL" id="GBN95438.1"/>
    </source>
</evidence>
<reference evidence="3 4" key="1">
    <citation type="journal article" date="2019" name="Sci. Rep.">
        <title>Orb-weaving spider Araneus ventricosus genome elucidates the spidroin gene catalogue.</title>
        <authorList>
            <person name="Kono N."/>
            <person name="Nakamura H."/>
            <person name="Ohtoshi R."/>
            <person name="Moran D.A.P."/>
            <person name="Shinohara A."/>
            <person name="Yoshida Y."/>
            <person name="Fujiwara M."/>
            <person name="Mori M."/>
            <person name="Tomita M."/>
            <person name="Arakawa K."/>
        </authorList>
    </citation>
    <scope>NUCLEOTIDE SEQUENCE [LARGE SCALE GENOMIC DNA]</scope>
</reference>
<evidence type="ECO:0000313" key="4">
    <source>
        <dbReference type="Proteomes" id="UP000499080"/>
    </source>
</evidence>
<gene>
    <name evidence="3" type="ORF">AVEN_213133_1</name>
</gene>
<proteinExistence type="predicted"/>
<comment type="caution">
    <text evidence="3">The sequence shown here is derived from an EMBL/GenBank/DDBJ whole genome shotgun (WGS) entry which is preliminary data.</text>
</comment>
<dbReference type="OrthoDB" id="6427417at2759"/>
<feature type="chain" id="PRO_5021424249" evidence="2">
    <location>
        <begin position="25"/>
        <end position="268"/>
    </location>
</feature>
<feature type="compositionally biased region" description="Basic and acidic residues" evidence="1">
    <location>
        <begin position="136"/>
        <end position="157"/>
    </location>
</feature>